<evidence type="ECO:0000256" key="1">
    <source>
        <dbReference type="ARBA" id="ARBA00022801"/>
    </source>
</evidence>
<dbReference type="PROSITE" id="PS51462">
    <property type="entry name" value="NUDIX"/>
    <property type="match status" value="1"/>
</dbReference>
<dbReference type="AlphaFoldDB" id="A0A318SCL6"/>
<reference evidence="3 4" key="1">
    <citation type="submission" date="2018-06" db="EMBL/GenBank/DDBJ databases">
        <title>Genomic Encyclopedia of Type Strains, Phase IV (KMG-IV): sequencing the most valuable type-strain genomes for metagenomic binning, comparative biology and taxonomic classification.</title>
        <authorList>
            <person name="Goeker M."/>
        </authorList>
    </citation>
    <scope>NUCLEOTIDE SEQUENCE [LARGE SCALE GENOMIC DNA]</scope>
    <source>
        <strain evidence="3 4">DSM 18048</strain>
    </source>
</reference>
<dbReference type="PROSITE" id="PS00893">
    <property type="entry name" value="NUDIX_BOX"/>
    <property type="match status" value="1"/>
</dbReference>
<keyword evidence="4" id="KW-1185">Reference proteome</keyword>
<organism evidence="3 4">
    <name type="scientific">Deinococcus yavapaiensis KR-236</name>
    <dbReference type="NCBI Taxonomy" id="694435"/>
    <lineage>
        <taxon>Bacteria</taxon>
        <taxon>Thermotogati</taxon>
        <taxon>Deinococcota</taxon>
        <taxon>Deinococci</taxon>
        <taxon>Deinococcales</taxon>
        <taxon>Deinococcaceae</taxon>
        <taxon>Deinococcus</taxon>
    </lineage>
</organism>
<comment type="caution">
    <text evidence="3">The sequence shown here is derived from an EMBL/GenBank/DDBJ whole genome shotgun (WGS) entry which is preliminary data.</text>
</comment>
<evidence type="ECO:0000259" key="2">
    <source>
        <dbReference type="PROSITE" id="PS51462"/>
    </source>
</evidence>
<dbReference type="SUPFAM" id="SSF55811">
    <property type="entry name" value="Nudix"/>
    <property type="match status" value="1"/>
</dbReference>
<dbReference type="InterPro" id="IPR015797">
    <property type="entry name" value="NUDIX_hydrolase-like_dom_sf"/>
</dbReference>
<proteinExistence type="predicted"/>
<feature type="domain" description="Nudix hydrolase" evidence="2">
    <location>
        <begin position="1"/>
        <end position="147"/>
    </location>
</feature>
<dbReference type="Pfam" id="PF00293">
    <property type="entry name" value="NUDIX"/>
    <property type="match status" value="1"/>
</dbReference>
<dbReference type="RefSeq" id="WP_110888688.1">
    <property type="nucleotide sequence ID" value="NZ_QJSX01000023.1"/>
</dbReference>
<dbReference type="Proteomes" id="UP000248326">
    <property type="component" value="Unassembled WGS sequence"/>
</dbReference>
<protein>
    <submittedName>
        <fullName evidence="3">ADP-ribose pyrophosphatase YjhB (NUDIX family)</fullName>
    </submittedName>
</protein>
<dbReference type="Gene3D" id="3.90.79.10">
    <property type="entry name" value="Nucleoside Triphosphate Pyrophosphohydrolase"/>
    <property type="match status" value="1"/>
</dbReference>
<dbReference type="GO" id="GO:0016787">
    <property type="term" value="F:hydrolase activity"/>
    <property type="evidence" value="ECO:0007669"/>
    <property type="project" value="UniProtKB-KW"/>
</dbReference>
<gene>
    <name evidence="3" type="ORF">DES52_12334</name>
</gene>
<evidence type="ECO:0000313" key="4">
    <source>
        <dbReference type="Proteomes" id="UP000248326"/>
    </source>
</evidence>
<dbReference type="InterPro" id="IPR000086">
    <property type="entry name" value="NUDIX_hydrolase_dom"/>
</dbReference>
<accession>A0A318SCL6</accession>
<evidence type="ECO:0000313" key="3">
    <source>
        <dbReference type="EMBL" id="PYE49440.1"/>
    </source>
</evidence>
<name>A0A318SCL6_9DEIO</name>
<dbReference type="InterPro" id="IPR020084">
    <property type="entry name" value="NUDIX_hydrolase_CS"/>
</dbReference>
<sequence>MYINARALVESEPPHAPALLLQRRDEDGVPSRLETPGGCIEPFEGILDALRREVREETGLHVTKILDDPRPLLVAGDDGTAECLQPYFAYQTLHGPVDSLGYYFRCHASGTLLERGDDSKDLRWVELSELQRLLDEQPTLFSWIDRAALTYYLARREARSNVEVPAR</sequence>
<dbReference type="PANTHER" id="PTHR43736">
    <property type="entry name" value="ADP-RIBOSE PYROPHOSPHATASE"/>
    <property type="match status" value="1"/>
</dbReference>
<dbReference type="EMBL" id="QJSX01000023">
    <property type="protein sequence ID" value="PYE49440.1"/>
    <property type="molecule type" value="Genomic_DNA"/>
</dbReference>
<dbReference type="PANTHER" id="PTHR43736:SF1">
    <property type="entry name" value="DIHYDRONEOPTERIN TRIPHOSPHATE DIPHOSPHATASE"/>
    <property type="match status" value="1"/>
</dbReference>
<keyword evidence="1" id="KW-0378">Hydrolase</keyword>